<comment type="caution">
    <text evidence="1">The sequence shown here is derived from an EMBL/GenBank/DDBJ whole genome shotgun (WGS) entry which is preliminary data.</text>
</comment>
<dbReference type="Proteomes" id="UP000471381">
    <property type="component" value="Unassembled WGS sequence"/>
</dbReference>
<dbReference type="EMBL" id="JAAAWO010000021">
    <property type="protein sequence ID" value="NDW17271.1"/>
    <property type="molecule type" value="Genomic_DNA"/>
</dbReference>
<dbReference type="RefSeq" id="WP_163107785.1">
    <property type="nucleotide sequence ID" value="NZ_JAAAWO010000021.1"/>
</dbReference>
<dbReference type="GO" id="GO:0008146">
    <property type="term" value="F:sulfotransferase activity"/>
    <property type="evidence" value="ECO:0007669"/>
    <property type="project" value="InterPro"/>
</dbReference>
<dbReference type="AlphaFoldDB" id="A0A6N9TJG0"/>
<proteinExistence type="predicted"/>
<reference evidence="1 2" key="1">
    <citation type="submission" date="2020-01" db="EMBL/GenBank/DDBJ databases">
        <title>Genomes of bacteria type strains.</title>
        <authorList>
            <person name="Chen J."/>
            <person name="Zhu S."/>
            <person name="Yang J."/>
        </authorList>
    </citation>
    <scope>NUCLEOTIDE SEQUENCE [LARGE SCALE GENOMIC DNA]</scope>
    <source>
        <strain evidence="1 2">LMG 24078</strain>
    </source>
</reference>
<keyword evidence="2" id="KW-1185">Reference proteome</keyword>
<sequence>MIKKFFKPSKHKVHFLHIGKTGGSAVKSVLKDFPETDRFEIILHSHDTTVRDIPAGESIIFFLREPISRFISGFYSRKRKGQPRYHSEWSAEEKTVFDKFSTPNEMALSLQNKDEKAIKGMFYVQHLMRYHYWFGSLEYFKSRVNDILYVGFQESLHDDFRNIIKLLGISDDVALPTNDIDAHRNPPNIDKSIDERGITALKDWYYEDAMFIELCKEIMHEKYKNSEVEIQKDK</sequence>
<dbReference type="GO" id="GO:0016020">
    <property type="term" value="C:membrane"/>
    <property type="evidence" value="ECO:0007669"/>
    <property type="project" value="InterPro"/>
</dbReference>
<dbReference type="InterPro" id="IPR027417">
    <property type="entry name" value="P-loop_NTPase"/>
</dbReference>
<dbReference type="Pfam" id="PF03567">
    <property type="entry name" value="Sulfotransfer_2"/>
    <property type="match status" value="1"/>
</dbReference>
<accession>A0A6N9TJG0</accession>
<protein>
    <submittedName>
        <fullName evidence="1">Sulfotransferase family 2 domain-containing protein</fullName>
    </submittedName>
</protein>
<dbReference type="InterPro" id="IPR005331">
    <property type="entry name" value="Sulfotransferase"/>
</dbReference>
<evidence type="ECO:0000313" key="1">
    <source>
        <dbReference type="EMBL" id="NDW17271.1"/>
    </source>
</evidence>
<evidence type="ECO:0000313" key="2">
    <source>
        <dbReference type="Proteomes" id="UP000471381"/>
    </source>
</evidence>
<dbReference type="SUPFAM" id="SSF52540">
    <property type="entry name" value="P-loop containing nucleoside triphosphate hydrolases"/>
    <property type="match status" value="1"/>
</dbReference>
<dbReference type="Gene3D" id="3.40.50.300">
    <property type="entry name" value="P-loop containing nucleotide triphosphate hydrolases"/>
    <property type="match status" value="1"/>
</dbReference>
<name>A0A6N9TJG0_9ALTE</name>
<organism evidence="1 2">
    <name type="scientific">Alteromonas genovensis</name>
    <dbReference type="NCBI Taxonomy" id="471225"/>
    <lineage>
        <taxon>Bacteria</taxon>
        <taxon>Pseudomonadati</taxon>
        <taxon>Pseudomonadota</taxon>
        <taxon>Gammaproteobacteria</taxon>
        <taxon>Alteromonadales</taxon>
        <taxon>Alteromonadaceae</taxon>
        <taxon>Alteromonas/Salinimonas group</taxon>
        <taxon>Alteromonas</taxon>
    </lineage>
</organism>
<gene>
    <name evidence="1" type="ORF">GTQ48_17285</name>
</gene>
<keyword evidence="1" id="KW-0808">Transferase</keyword>